<gene>
    <name evidence="1" type="ORF">K443DRAFT_102578</name>
</gene>
<evidence type="ECO:0000313" key="2">
    <source>
        <dbReference type="Proteomes" id="UP000054477"/>
    </source>
</evidence>
<keyword evidence="2" id="KW-1185">Reference proteome</keyword>
<feature type="non-terminal residue" evidence="1">
    <location>
        <position position="1"/>
    </location>
</feature>
<dbReference type="AlphaFoldDB" id="A0A0C9XTG8"/>
<reference evidence="2" key="2">
    <citation type="submission" date="2015-01" db="EMBL/GenBank/DDBJ databases">
        <title>Evolutionary Origins and Diversification of the Mycorrhizal Mutualists.</title>
        <authorList>
            <consortium name="DOE Joint Genome Institute"/>
            <consortium name="Mycorrhizal Genomics Consortium"/>
            <person name="Kohler A."/>
            <person name="Kuo A."/>
            <person name="Nagy L.G."/>
            <person name="Floudas D."/>
            <person name="Copeland A."/>
            <person name="Barry K.W."/>
            <person name="Cichocki N."/>
            <person name="Veneault-Fourrey C."/>
            <person name="LaButti K."/>
            <person name="Lindquist E.A."/>
            <person name="Lipzen A."/>
            <person name="Lundell T."/>
            <person name="Morin E."/>
            <person name="Murat C."/>
            <person name="Riley R."/>
            <person name="Ohm R."/>
            <person name="Sun H."/>
            <person name="Tunlid A."/>
            <person name="Henrissat B."/>
            <person name="Grigoriev I.V."/>
            <person name="Hibbett D.S."/>
            <person name="Martin F."/>
        </authorList>
    </citation>
    <scope>NUCLEOTIDE SEQUENCE [LARGE SCALE GENOMIC DNA]</scope>
    <source>
        <strain evidence="2">LaAM-08-1</strain>
    </source>
</reference>
<sequence>GWPFLLVTDKRLLCVLNSINDALNQPDWPFLGNLKTFQDAAFLCIATAIIAEHSYFLWKQKPSASSGPIISAIQQFHSSADLKKINIAIQGASHLKTKDQVHAVVKIAIENCLC</sequence>
<accession>A0A0C9XTG8</accession>
<organism evidence="1 2">
    <name type="scientific">Laccaria amethystina LaAM-08-1</name>
    <dbReference type="NCBI Taxonomy" id="1095629"/>
    <lineage>
        <taxon>Eukaryota</taxon>
        <taxon>Fungi</taxon>
        <taxon>Dikarya</taxon>
        <taxon>Basidiomycota</taxon>
        <taxon>Agaricomycotina</taxon>
        <taxon>Agaricomycetes</taxon>
        <taxon>Agaricomycetidae</taxon>
        <taxon>Agaricales</taxon>
        <taxon>Agaricineae</taxon>
        <taxon>Hydnangiaceae</taxon>
        <taxon>Laccaria</taxon>
    </lineage>
</organism>
<dbReference type="HOGENOM" id="CLU_144542_1_0_1"/>
<protein>
    <submittedName>
        <fullName evidence="1">Uncharacterized protein</fullName>
    </submittedName>
</protein>
<evidence type="ECO:0000313" key="1">
    <source>
        <dbReference type="EMBL" id="KIJ99237.1"/>
    </source>
</evidence>
<dbReference type="EMBL" id="KN838651">
    <property type="protein sequence ID" value="KIJ99237.1"/>
    <property type="molecule type" value="Genomic_DNA"/>
</dbReference>
<proteinExistence type="predicted"/>
<name>A0A0C9XTG8_9AGAR</name>
<dbReference type="Proteomes" id="UP000054477">
    <property type="component" value="Unassembled WGS sequence"/>
</dbReference>
<reference evidence="1 2" key="1">
    <citation type="submission" date="2014-04" db="EMBL/GenBank/DDBJ databases">
        <authorList>
            <consortium name="DOE Joint Genome Institute"/>
            <person name="Kuo A."/>
            <person name="Kohler A."/>
            <person name="Nagy L.G."/>
            <person name="Floudas D."/>
            <person name="Copeland A."/>
            <person name="Barry K.W."/>
            <person name="Cichocki N."/>
            <person name="Veneault-Fourrey C."/>
            <person name="LaButti K."/>
            <person name="Lindquist E.A."/>
            <person name="Lipzen A."/>
            <person name="Lundell T."/>
            <person name="Morin E."/>
            <person name="Murat C."/>
            <person name="Sun H."/>
            <person name="Tunlid A."/>
            <person name="Henrissat B."/>
            <person name="Grigoriev I.V."/>
            <person name="Hibbett D.S."/>
            <person name="Martin F."/>
            <person name="Nordberg H.P."/>
            <person name="Cantor M.N."/>
            <person name="Hua S.X."/>
        </authorList>
    </citation>
    <scope>NUCLEOTIDE SEQUENCE [LARGE SCALE GENOMIC DNA]</scope>
    <source>
        <strain evidence="1 2">LaAM-08-1</strain>
    </source>
</reference>